<dbReference type="GO" id="GO:0071424">
    <property type="term" value="F:rRNA (cytosine-N4-)-methyltransferase activity"/>
    <property type="evidence" value="ECO:0007669"/>
    <property type="project" value="UniProtKB-UniRule"/>
</dbReference>
<comment type="subcellular location">
    <subcellularLocation>
        <location evidence="7">Cytoplasm</location>
    </subcellularLocation>
</comment>
<feature type="binding site" evidence="7">
    <location>
        <position position="100"/>
    </location>
    <ligand>
        <name>S-adenosyl-L-methionine</name>
        <dbReference type="ChEBI" id="CHEBI:59789"/>
    </ligand>
</feature>
<dbReference type="InterPro" id="IPR029063">
    <property type="entry name" value="SAM-dependent_MTases_sf"/>
</dbReference>
<dbReference type="Pfam" id="PF01795">
    <property type="entry name" value="Methyltransf_5"/>
    <property type="match status" value="1"/>
</dbReference>
<feature type="binding site" evidence="7">
    <location>
        <position position="107"/>
    </location>
    <ligand>
        <name>S-adenosyl-L-methionine</name>
        <dbReference type="ChEBI" id="CHEBI:59789"/>
    </ligand>
</feature>
<dbReference type="InterPro" id="IPR023397">
    <property type="entry name" value="SAM-dep_MeTrfase_MraW_recog"/>
</dbReference>
<dbReference type="FunFam" id="1.10.150.170:FF:000001">
    <property type="entry name" value="Ribosomal RNA small subunit methyltransferase H"/>
    <property type="match status" value="1"/>
</dbReference>
<protein>
    <recommendedName>
        <fullName evidence="7">Ribosomal RNA small subunit methyltransferase H</fullName>
        <ecNumber evidence="7">2.1.1.199</ecNumber>
    </recommendedName>
    <alternativeName>
        <fullName evidence="7">16S rRNA m(4)C1402 methyltransferase</fullName>
    </alternativeName>
    <alternativeName>
        <fullName evidence="7">rRNA (cytosine-N(4)-)-methyltransferase RsmH</fullName>
    </alternativeName>
</protein>
<evidence type="ECO:0000256" key="3">
    <source>
        <dbReference type="ARBA" id="ARBA00022552"/>
    </source>
</evidence>
<comment type="catalytic activity">
    <reaction evidence="7">
        <text>cytidine(1402) in 16S rRNA + S-adenosyl-L-methionine = N(4)-methylcytidine(1402) in 16S rRNA + S-adenosyl-L-homocysteine + H(+)</text>
        <dbReference type="Rhea" id="RHEA:42928"/>
        <dbReference type="Rhea" id="RHEA-COMP:10286"/>
        <dbReference type="Rhea" id="RHEA-COMP:10287"/>
        <dbReference type="ChEBI" id="CHEBI:15378"/>
        <dbReference type="ChEBI" id="CHEBI:57856"/>
        <dbReference type="ChEBI" id="CHEBI:59789"/>
        <dbReference type="ChEBI" id="CHEBI:74506"/>
        <dbReference type="ChEBI" id="CHEBI:82748"/>
        <dbReference type="EC" id="2.1.1.199"/>
    </reaction>
</comment>
<dbReference type="SUPFAM" id="SSF53335">
    <property type="entry name" value="S-adenosyl-L-methionine-dependent methyltransferases"/>
    <property type="match status" value="1"/>
</dbReference>
<comment type="function">
    <text evidence="7">Specifically methylates the N4 position of cytidine in position 1402 (C1402) of 16S rRNA.</text>
</comment>
<reference evidence="8 9" key="1">
    <citation type="submission" date="2016-10" db="EMBL/GenBank/DDBJ databases">
        <authorList>
            <person name="Varghese N."/>
            <person name="Submissions S."/>
        </authorList>
    </citation>
    <scope>NUCLEOTIDE SEQUENCE [LARGE SCALE GENOMIC DNA]</scope>
    <source>
        <strain evidence="8 9">DSM 1361</strain>
    </source>
</reference>
<dbReference type="OrthoDB" id="9806637at2"/>
<dbReference type="PANTHER" id="PTHR11265:SF0">
    <property type="entry name" value="12S RRNA N4-METHYLCYTIDINE METHYLTRANSFERASE"/>
    <property type="match status" value="1"/>
</dbReference>
<gene>
    <name evidence="7" type="primary">rsmH</name>
    <name evidence="8" type="ORF">SAMN02910344_01154</name>
</gene>
<dbReference type="RefSeq" id="WP_093141836.1">
    <property type="nucleotide sequence ID" value="NZ_FOXF01000017.1"/>
</dbReference>
<dbReference type="PIRSF" id="PIRSF004486">
    <property type="entry name" value="MraW"/>
    <property type="match status" value="1"/>
</dbReference>
<keyword evidence="6 7" id="KW-0949">S-adenosyl-L-methionine</keyword>
<keyword evidence="9" id="KW-1185">Reference proteome</keyword>
<evidence type="ECO:0000256" key="1">
    <source>
        <dbReference type="ARBA" id="ARBA00010396"/>
    </source>
</evidence>
<dbReference type="PANTHER" id="PTHR11265">
    <property type="entry name" value="S-ADENOSYL-METHYLTRANSFERASE MRAW"/>
    <property type="match status" value="1"/>
</dbReference>
<dbReference type="AlphaFoldDB" id="A0A662ZHF9"/>
<name>A0A662ZHF9_9GAMM</name>
<evidence type="ECO:0000256" key="2">
    <source>
        <dbReference type="ARBA" id="ARBA00022490"/>
    </source>
</evidence>
<comment type="similarity">
    <text evidence="1 7">Belongs to the methyltransferase superfamily. RsmH family.</text>
</comment>
<feature type="binding site" evidence="7">
    <location>
        <position position="54"/>
    </location>
    <ligand>
        <name>S-adenosyl-L-methionine</name>
        <dbReference type="ChEBI" id="CHEBI:59789"/>
    </ligand>
</feature>
<accession>A0A662ZHF9</accession>
<feature type="binding site" evidence="7">
    <location>
        <begin position="34"/>
        <end position="36"/>
    </location>
    <ligand>
        <name>S-adenosyl-L-methionine</name>
        <dbReference type="ChEBI" id="CHEBI:59789"/>
    </ligand>
</feature>
<evidence type="ECO:0000256" key="6">
    <source>
        <dbReference type="ARBA" id="ARBA00022691"/>
    </source>
</evidence>
<evidence type="ECO:0000313" key="8">
    <source>
        <dbReference type="EMBL" id="SFP35002.1"/>
    </source>
</evidence>
<evidence type="ECO:0000256" key="7">
    <source>
        <dbReference type="HAMAP-Rule" id="MF_01007"/>
    </source>
</evidence>
<evidence type="ECO:0000313" key="9">
    <source>
        <dbReference type="Proteomes" id="UP000243745"/>
    </source>
</evidence>
<dbReference type="GO" id="GO:0070475">
    <property type="term" value="P:rRNA base methylation"/>
    <property type="evidence" value="ECO:0007669"/>
    <property type="project" value="UniProtKB-UniRule"/>
</dbReference>
<keyword evidence="5 7" id="KW-0808">Transferase</keyword>
<dbReference type="InterPro" id="IPR002903">
    <property type="entry name" value="RsmH"/>
</dbReference>
<dbReference type="HAMAP" id="MF_01007">
    <property type="entry name" value="16SrRNA_methyltr_H"/>
    <property type="match status" value="1"/>
</dbReference>
<feature type="binding site" evidence="7">
    <location>
        <position position="78"/>
    </location>
    <ligand>
        <name>S-adenosyl-L-methionine</name>
        <dbReference type="ChEBI" id="CHEBI:59789"/>
    </ligand>
</feature>
<proteinExistence type="inferred from homology"/>
<evidence type="ECO:0000256" key="4">
    <source>
        <dbReference type="ARBA" id="ARBA00022603"/>
    </source>
</evidence>
<sequence length="313" mass="34488">MNGYKHVTVLLKEAVDALEIKPNGTYLDCTFGRGGHSREILSRLGPDGRLFAIDRDPEAVKAAQDIKDSRFTIIHGCFADALSLLEPFGVVGQIDGMLLDLGVSSPQLDDPERGFSFMNDGPLDMRMDPSEGVSAAEWVNSAGADEIARVLHDFGEERFARKIAAAIVHDRVETPFTTTRQLSSMIARVIPIKEKGKHPATRSFQAIRILVNSELDQVEKALENSKILLGTGGLLSVISFHSLEDRLVKNFMRRAEKGIQPPRGLPVSEDEILKTRTFKTVGKAIYPSDEEVSVNPRSRSAVLRVARRWGNGV</sequence>
<dbReference type="EMBL" id="FOXF01000017">
    <property type="protein sequence ID" value="SFP35002.1"/>
    <property type="molecule type" value="Genomic_DNA"/>
</dbReference>
<keyword evidence="3 7" id="KW-0698">rRNA processing</keyword>
<keyword evidence="2 7" id="KW-0963">Cytoplasm</keyword>
<organism evidence="8 9">
    <name type="scientific">Ruminobacter amylophilus</name>
    <dbReference type="NCBI Taxonomy" id="867"/>
    <lineage>
        <taxon>Bacteria</taxon>
        <taxon>Pseudomonadati</taxon>
        <taxon>Pseudomonadota</taxon>
        <taxon>Gammaproteobacteria</taxon>
        <taxon>Aeromonadales</taxon>
        <taxon>Succinivibrionaceae</taxon>
        <taxon>Ruminobacter</taxon>
    </lineage>
</organism>
<dbReference type="GO" id="GO:0005737">
    <property type="term" value="C:cytoplasm"/>
    <property type="evidence" value="ECO:0007669"/>
    <property type="project" value="UniProtKB-SubCell"/>
</dbReference>
<dbReference type="NCBIfam" id="TIGR00006">
    <property type="entry name" value="16S rRNA (cytosine(1402)-N(4))-methyltransferase RsmH"/>
    <property type="match status" value="1"/>
</dbReference>
<dbReference type="EC" id="2.1.1.199" evidence="7"/>
<evidence type="ECO:0000256" key="5">
    <source>
        <dbReference type="ARBA" id="ARBA00022679"/>
    </source>
</evidence>
<dbReference type="SUPFAM" id="SSF81799">
    <property type="entry name" value="Putative methyltransferase TM0872, insert domain"/>
    <property type="match status" value="1"/>
</dbReference>
<dbReference type="Gene3D" id="1.10.150.170">
    <property type="entry name" value="Putative methyltransferase TM0872, insert domain"/>
    <property type="match status" value="1"/>
</dbReference>
<keyword evidence="4 7" id="KW-0489">Methyltransferase</keyword>
<dbReference type="Proteomes" id="UP000243745">
    <property type="component" value="Unassembled WGS sequence"/>
</dbReference>
<dbReference type="Gene3D" id="3.40.50.150">
    <property type="entry name" value="Vaccinia Virus protein VP39"/>
    <property type="match status" value="1"/>
</dbReference>